<sequence>MTAAPMAHGIRGVIQVPSNCKSERMERGEHPAPLCYSIILLNGFTTVNEGSFASLERQLQQPVLTYGLFSLGDTLDSNEEPWTGALEGQRNDSPPHPALRALVFDHGNIHGDPLRGGISSVQHCVEVQTS</sequence>
<gene>
    <name evidence="1" type="ORF">F2P81_015287</name>
</gene>
<dbReference type="EMBL" id="VEVO01000013">
    <property type="protein sequence ID" value="KAF0032997.1"/>
    <property type="molecule type" value="Genomic_DNA"/>
</dbReference>
<evidence type="ECO:0000313" key="1">
    <source>
        <dbReference type="EMBL" id="KAF0032997.1"/>
    </source>
</evidence>
<protein>
    <submittedName>
        <fullName evidence="1">Uncharacterized protein</fullName>
    </submittedName>
</protein>
<proteinExistence type="predicted"/>
<dbReference type="Proteomes" id="UP000438429">
    <property type="component" value="Unassembled WGS sequence"/>
</dbReference>
<comment type="caution">
    <text evidence="1">The sequence shown here is derived from an EMBL/GenBank/DDBJ whole genome shotgun (WGS) entry which is preliminary data.</text>
</comment>
<organism evidence="1 2">
    <name type="scientific">Scophthalmus maximus</name>
    <name type="common">Turbot</name>
    <name type="synonym">Psetta maxima</name>
    <dbReference type="NCBI Taxonomy" id="52904"/>
    <lineage>
        <taxon>Eukaryota</taxon>
        <taxon>Metazoa</taxon>
        <taxon>Chordata</taxon>
        <taxon>Craniata</taxon>
        <taxon>Vertebrata</taxon>
        <taxon>Euteleostomi</taxon>
        <taxon>Actinopterygii</taxon>
        <taxon>Neopterygii</taxon>
        <taxon>Teleostei</taxon>
        <taxon>Neoteleostei</taxon>
        <taxon>Acanthomorphata</taxon>
        <taxon>Carangaria</taxon>
        <taxon>Pleuronectiformes</taxon>
        <taxon>Pleuronectoidei</taxon>
        <taxon>Scophthalmidae</taxon>
        <taxon>Scophthalmus</taxon>
    </lineage>
</organism>
<evidence type="ECO:0000313" key="2">
    <source>
        <dbReference type="Proteomes" id="UP000438429"/>
    </source>
</evidence>
<reference evidence="1 2" key="1">
    <citation type="submission" date="2019-06" db="EMBL/GenBank/DDBJ databases">
        <title>Draft genomes of female and male turbot (Scophthalmus maximus).</title>
        <authorList>
            <person name="Xu H."/>
            <person name="Xu X.-W."/>
            <person name="Shao C."/>
            <person name="Chen S."/>
        </authorList>
    </citation>
    <scope>NUCLEOTIDE SEQUENCE [LARGE SCALE GENOMIC DNA]</scope>
    <source>
        <strain evidence="1">Ysfricsl-2016a</strain>
        <tissue evidence="1">Blood</tissue>
    </source>
</reference>
<dbReference type="AlphaFoldDB" id="A0A6A4SIC3"/>
<name>A0A6A4SIC3_SCOMX</name>
<accession>A0A6A4SIC3</accession>